<organism evidence="2 3">
    <name type="scientific">Euplotes crassus</name>
    <dbReference type="NCBI Taxonomy" id="5936"/>
    <lineage>
        <taxon>Eukaryota</taxon>
        <taxon>Sar</taxon>
        <taxon>Alveolata</taxon>
        <taxon>Ciliophora</taxon>
        <taxon>Intramacronucleata</taxon>
        <taxon>Spirotrichea</taxon>
        <taxon>Hypotrichia</taxon>
        <taxon>Euplotida</taxon>
        <taxon>Euplotidae</taxon>
        <taxon>Moneuplotes</taxon>
    </lineage>
</organism>
<evidence type="ECO:0000256" key="1">
    <source>
        <dbReference type="SAM" id="MobiDB-lite"/>
    </source>
</evidence>
<protein>
    <submittedName>
        <fullName evidence="2">Uncharacterized protein</fullName>
    </submittedName>
</protein>
<gene>
    <name evidence="2" type="ORF">ECRASSUSDP1_LOCUS28630</name>
</gene>
<accession>A0AAD2DAA6</accession>
<name>A0AAD2DAA6_EUPCR</name>
<evidence type="ECO:0000313" key="2">
    <source>
        <dbReference type="EMBL" id="CAI2387004.1"/>
    </source>
</evidence>
<feature type="region of interest" description="Disordered" evidence="1">
    <location>
        <begin position="483"/>
        <end position="514"/>
    </location>
</feature>
<dbReference type="EMBL" id="CAMPGE010029524">
    <property type="protein sequence ID" value="CAI2387004.1"/>
    <property type="molecule type" value="Genomic_DNA"/>
</dbReference>
<keyword evidence="3" id="KW-1185">Reference proteome</keyword>
<sequence length="604" mass="70462">MKQITEITSEIHKQYKDEKKQLEDAFTKLLQEDELQRQSTWCLRLLMKFNTPNFSFRDRSNLMLKRMYFLFNTVHILKLSISCLIYIKNTFQREYTYLAPQTNPLSPKCLLFPSKNPTALLLSHLNPKFLNISTKNSFEKSQNPEQIFYMHKRRPGANPWLLVKLPLQLYSFNNLSIVCVGFHAFVIEREARKIENKRQQRLQLKNKVFSQVRDVDEEKQMRIGQIKEGDVLFSMQDLEKSLENQSLEERQRMRLEQLERIREEQRNKVDPKTIEFDLAEYLKNNTNPQSVFNIGKVYKNSPLASKENKQYLENYDSANSLAKKGNLKLDEFKMNSSFDSLPKKPDVGKIKELPAFNRRNRSNKSMISYSTPSKASQRRKINVSNRGGITHKVDTEPTASVSYDSRRVGGTNFHTSSVRKSIDTTSNPTSKHVLILLVKIPSICRGSETTTNSSKRKNLSLCTALNRNTDNLPDSLSKLIVKDLGKEPDSERKQAEGSISGVRRGNSDGGRISKRNLSKAKEDLKAAFNFDDTQLNTLMEHPLIHKKLNTWGDQLSSDYISQLKRRQRQREYWKNRVRNDFQPPKQAIEEITKKKEEKYREYRK</sequence>
<feature type="compositionally biased region" description="Basic and acidic residues" evidence="1">
    <location>
        <begin position="587"/>
        <end position="604"/>
    </location>
</feature>
<evidence type="ECO:0000313" key="3">
    <source>
        <dbReference type="Proteomes" id="UP001295684"/>
    </source>
</evidence>
<dbReference type="AlphaFoldDB" id="A0AAD2DAA6"/>
<comment type="caution">
    <text evidence="2">The sequence shown here is derived from an EMBL/GenBank/DDBJ whole genome shotgun (WGS) entry which is preliminary data.</text>
</comment>
<dbReference type="Proteomes" id="UP001295684">
    <property type="component" value="Unassembled WGS sequence"/>
</dbReference>
<feature type="compositionally biased region" description="Polar residues" evidence="1">
    <location>
        <begin position="363"/>
        <end position="375"/>
    </location>
</feature>
<feature type="region of interest" description="Disordered" evidence="1">
    <location>
        <begin position="360"/>
        <end position="379"/>
    </location>
</feature>
<feature type="region of interest" description="Disordered" evidence="1">
    <location>
        <begin position="583"/>
        <end position="604"/>
    </location>
</feature>
<feature type="compositionally biased region" description="Basic and acidic residues" evidence="1">
    <location>
        <begin position="483"/>
        <end position="495"/>
    </location>
</feature>
<proteinExistence type="predicted"/>
<reference evidence="2" key="1">
    <citation type="submission" date="2023-07" db="EMBL/GenBank/DDBJ databases">
        <authorList>
            <consortium name="AG Swart"/>
            <person name="Singh M."/>
            <person name="Singh A."/>
            <person name="Seah K."/>
            <person name="Emmerich C."/>
        </authorList>
    </citation>
    <scope>NUCLEOTIDE SEQUENCE</scope>
    <source>
        <strain evidence="2">DP1</strain>
    </source>
</reference>